<dbReference type="EMBL" id="JAPNOA010000028">
    <property type="protein sequence ID" value="MCY0965750.1"/>
    <property type="molecule type" value="Genomic_DNA"/>
</dbReference>
<feature type="domain" description="Multidrug resistance protein MdtA-like barrel-sandwich hybrid" evidence="4">
    <location>
        <begin position="66"/>
        <end position="207"/>
    </location>
</feature>
<dbReference type="Pfam" id="PF25876">
    <property type="entry name" value="HH_MFP_RND"/>
    <property type="match status" value="1"/>
</dbReference>
<dbReference type="FunFam" id="2.40.420.20:FF:000001">
    <property type="entry name" value="Efflux RND transporter periplasmic adaptor subunit"/>
    <property type="match status" value="1"/>
</dbReference>
<name>A0A9X3ISZ1_9GAMM</name>
<dbReference type="Gene3D" id="2.40.420.20">
    <property type="match status" value="1"/>
</dbReference>
<reference evidence="7" key="1">
    <citation type="submission" date="2022-11" db="EMBL/GenBank/DDBJ databases">
        <title>Parathalassolutuus dongxingensis gen. nov., sp. nov., a novel member of family Oceanospirillaceae isolated from a coastal shrimp pond in Guangxi, China.</title>
        <authorList>
            <person name="Chen H."/>
        </authorList>
    </citation>
    <scope>NUCLEOTIDE SEQUENCE</scope>
    <source>
        <strain evidence="7">G-43</strain>
    </source>
</reference>
<dbReference type="Pfam" id="PF25944">
    <property type="entry name" value="Beta-barrel_RND"/>
    <property type="match status" value="1"/>
</dbReference>
<evidence type="ECO:0000259" key="5">
    <source>
        <dbReference type="Pfam" id="PF25944"/>
    </source>
</evidence>
<dbReference type="PROSITE" id="PS51257">
    <property type="entry name" value="PROKAR_LIPOPROTEIN"/>
    <property type="match status" value="1"/>
</dbReference>
<evidence type="ECO:0000256" key="2">
    <source>
        <dbReference type="ARBA" id="ARBA00009477"/>
    </source>
</evidence>
<keyword evidence="8" id="KW-1185">Reference proteome</keyword>
<dbReference type="InterPro" id="IPR058627">
    <property type="entry name" value="MdtA-like_C"/>
</dbReference>
<comment type="subcellular location">
    <subcellularLocation>
        <location evidence="1">Cell inner membrane</location>
        <topology evidence="1">Lipid-anchor</topology>
    </subcellularLocation>
</comment>
<feature type="domain" description="Multidrug resistance protein MdtA-like beta-barrel" evidence="5">
    <location>
        <begin position="212"/>
        <end position="298"/>
    </location>
</feature>
<gene>
    <name evidence="7" type="ORF">OUO13_11165</name>
</gene>
<comment type="similarity">
    <text evidence="2">Belongs to the membrane fusion protein (MFP) (TC 8.A.1) family.</text>
</comment>
<comment type="caution">
    <text evidence="7">The sequence shown here is derived from an EMBL/GenBank/DDBJ whole genome shotgun (WGS) entry which is preliminary data.</text>
</comment>
<evidence type="ECO:0000259" key="4">
    <source>
        <dbReference type="Pfam" id="PF25917"/>
    </source>
</evidence>
<dbReference type="NCBIfam" id="TIGR01730">
    <property type="entry name" value="RND_mfp"/>
    <property type="match status" value="1"/>
</dbReference>
<evidence type="ECO:0000259" key="6">
    <source>
        <dbReference type="Pfam" id="PF25967"/>
    </source>
</evidence>
<dbReference type="RefSeq" id="WP_283173961.1">
    <property type="nucleotide sequence ID" value="NZ_JAPNOA010000028.1"/>
</dbReference>
<evidence type="ECO:0000313" key="7">
    <source>
        <dbReference type="EMBL" id="MCY0965750.1"/>
    </source>
</evidence>
<feature type="domain" description="Multidrug resistance protein MdtA-like C-terminal permuted SH3" evidence="6">
    <location>
        <begin position="303"/>
        <end position="363"/>
    </location>
</feature>
<dbReference type="Pfam" id="PF25917">
    <property type="entry name" value="BSH_RND"/>
    <property type="match status" value="1"/>
</dbReference>
<dbReference type="InterPro" id="IPR058625">
    <property type="entry name" value="MdtA-like_BSH"/>
</dbReference>
<protein>
    <submittedName>
        <fullName evidence="7">Efflux RND transporter periplasmic adaptor subunit</fullName>
    </submittedName>
</protein>
<feature type="domain" description="Multidrug resistance protein MdtA-like alpha-helical hairpin" evidence="3">
    <location>
        <begin position="107"/>
        <end position="175"/>
    </location>
</feature>
<sequence>MKAPLLLSTLVVSLVLGGCFGSEPQAGAKTGAAGAAPATEVGVFTVEHSSVPLTSELKGRTVASGTAEVRPQVGGVIKQRLFEEGSEVKKGQLLYQIDPKLYEAAFNQARANLRSAESTLESARLKDTRYANLVKIEGISKQESDDAHAAYLEAQANIESYKAALETARINLAYTKVVAEIDGRIGISSVTPGALVTADQSTAMATIRSFDPMYVDLTQASRELLNLRKLLARDSVSAGTTDVTLILEDGSEYPLKGQLRARELAVDEATGSVTLRAEFPNPDGLLLPGMFVRAVLSEAVDNQAIVVPQQGVARDNQGNSYALVVGANNQVEKRVVKTERVIGNSWLLSSGLQDGDRLIVEGTSKVNPGSAVNPVAVAVDQDGRIHDIASADDEGAH</sequence>
<evidence type="ECO:0000256" key="1">
    <source>
        <dbReference type="ARBA" id="ARBA00004519"/>
    </source>
</evidence>
<dbReference type="InterPro" id="IPR058626">
    <property type="entry name" value="MdtA-like_b-barrel"/>
</dbReference>
<evidence type="ECO:0000259" key="3">
    <source>
        <dbReference type="Pfam" id="PF25876"/>
    </source>
</evidence>
<dbReference type="Gene3D" id="1.10.287.470">
    <property type="entry name" value="Helix hairpin bin"/>
    <property type="match status" value="1"/>
</dbReference>
<dbReference type="GO" id="GO:0022857">
    <property type="term" value="F:transmembrane transporter activity"/>
    <property type="evidence" value="ECO:0007669"/>
    <property type="project" value="InterPro"/>
</dbReference>
<dbReference type="InterPro" id="IPR006143">
    <property type="entry name" value="RND_pump_MFP"/>
</dbReference>
<dbReference type="Gene3D" id="2.40.30.170">
    <property type="match status" value="1"/>
</dbReference>
<dbReference type="PANTHER" id="PTHR30158:SF3">
    <property type="entry name" value="MULTIDRUG EFFLUX PUMP SUBUNIT ACRA-RELATED"/>
    <property type="match status" value="1"/>
</dbReference>
<dbReference type="Gene3D" id="2.40.50.100">
    <property type="match status" value="1"/>
</dbReference>
<dbReference type="InterPro" id="IPR058624">
    <property type="entry name" value="MdtA-like_HH"/>
</dbReference>
<dbReference type="Proteomes" id="UP001150830">
    <property type="component" value="Unassembled WGS sequence"/>
</dbReference>
<dbReference type="AlphaFoldDB" id="A0A9X3ISZ1"/>
<dbReference type="GO" id="GO:0046677">
    <property type="term" value="P:response to antibiotic"/>
    <property type="evidence" value="ECO:0007669"/>
    <property type="project" value="TreeGrafter"/>
</dbReference>
<proteinExistence type="inferred from homology"/>
<organism evidence="7 8">
    <name type="scientific">Parathalassolituus penaei</name>
    <dbReference type="NCBI Taxonomy" id="2997323"/>
    <lineage>
        <taxon>Bacteria</taxon>
        <taxon>Pseudomonadati</taxon>
        <taxon>Pseudomonadota</taxon>
        <taxon>Gammaproteobacteria</taxon>
        <taxon>Oceanospirillales</taxon>
        <taxon>Oceanospirillaceae</taxon>
        <taxon>Parathalassolituus</taxon>
    </lineage>
</organism>
<evidence type="ECO:0000313" key="8">
    <source>
        <dbReference type="Proteomes" id="UP001150830"/>
    </source>
</evidence>
<dbReference type="GO" id="GO:0005886">
    <property type="term" value="C:plasma membrane"/>
    <property type="evidence" value="ECO:0007669"/>
    <property type="project" value="UniProtKB-SubCell"/>
</dbReference>
<dbReference type="Pfam" id="PF25967">
    <property type="entry name" value="RND-MFP_C"/>
    <property type="match status" value="1"/>
</dbReference>
<dbReference type="PANTHER" id="PTHR30158">
    <property type="entry name" value="ACRA/E-RELATED COMPONENT OF DRUG EFFLUX TRANSPORTER"/>
    <property type="match status" value="1"/>
</dbReference>
<accession>A0A9X3ISZ1</accession>
<dbReference type="SUPFAM" id="SSF111369">
    <property type="entry name" value="HlyD-like secretion proteins"/>
    <property type="match status" value="1"/>
</dbReference>